<dbReference type="Pfam" id="PF04542">
    <property type="entry name" value="Sigma70_r2"/>
    <property type="match status" value="1"/>
</dbReference>
<dbReference type="SMR" id="A0A1J6ISF4"/>
<dbReference type="PANTHER" id="PTHR30603:SF47">
    <property type="entry name" value="RNA POLYMERASE SIGMA FACTOR SIGD, CHLOROPLASTIC"/>
    <property type="match status" value="1"/>
</dbReference>
<dbReference type="GO" id="GO:0071482">
    <property type="term" value="P:cellular response to light stimulus"/>
    <property type="evidence" value="ECO:0007669"/>
    <property type="project" value="EnsemblPlants"/>
</dbReference>
<accession>A0A1J6ISF4</accession>
<dbReference type="KEGG" id="nau:109224142"/>
<evidence type="ECO:0000256" key="1">
    <source>
        <dbReference type="ARBA" id="ARBA00007788"/>
    </source>
</evidence>
<dbReference type="OMA" id="AFFKEMA"/>
<keyword evidence="8" id="KW-1185">Reference proteome</keyword>
<keyword evidence="4" id="KW-0238">DNA-binding</keyword>
<keyword evidence="3" id="KW-0731">Sigma factor</keyword>
<dbReference type="InterPro" id="IPR050239">
    <property type="entry name" value="Sigma-70_RNA_pol_init_factors"/>
</dbReference>
<dbReference type="Proteomes" id="UP000187609">
    <property type="component" value="Unassembled WGS sequence"/>
</dbReference>
<dbReference type="GO" id="GO:0003677">
    <property type="term" value="F:DNA binding"/>
    <property type="evidence" value="ECO:0007669"/>
    <property type="project" value="UniProtKB-KW"/>
</dbReference>
<evidence type="ECO:0000256" key="4">
    <source>
        <dbReference type="ARBA" id="ARBA00023125"/>
    </source>
</evidence>
<dbReference type="Gene3D" id="1.10.601.10">
    <property type="entry name" value="RNA Polymerase Primary Sigma Factor"/>
    <property type="match status" value="1"/>
</dbReference>
<organism evidence="7 8">
    <name type="scientific">Nicotiana attenuata</name>
    <name type="common">Coyote tobacco</name>
    <dbReference type="NCBI Taxonomy" id="49451"/>
    <lineage>
        <taxon>Eukaryota</taxon>
        <taxon>Viridiplantae</taxon>
        <taxon>Streptophyta</taxon>
        <taxon>Embryophyta</taxon>
        <taxon>Tracheophyta</taxon>
        <taxon>Spermatophyta</taxon>
        <taxon>Magnoliopsida</taxon>
        <taxon>eudicotyledons</taxon>
        <taxon>Gunneridae</taxon>
        <taxon>Pentapetalae</taxon>
        <taxon>asterids</taxon>
        <taxon>lamiids</taxon>
        <taxon>Solanales</taxon>
        <taxon>Solanaceae</taxon>
        <taxon>Nicotianoideae</taxon>
        <taxon>Nicotianeae</taxon>
        <taxon>Nicotiana</taxon>
    </lineage>
</organism>
<dbReference type="InterPro" id="IPR014284">
    <property type="entry name" value="RNA_pol_sigma-70_dom"/>
</dbReference>
<dbReference type="Pfam" id="PF04545">
    <property type="entry name" value="Sigma70_r4"/>
    <property type="match status" value="1"/>
</dbReference>
<dbReference type="InterPro" id="IPR013324">
    <property type="entry name" value="RNA_pol_sigma_r3/r4-like"/>
</dbReference>
<comment type="caution">
    <text evidence="7">The sequence shown here is derived from an EMBL/GenBank/DDBJ whole genome shotgun (WGS) entry which is preliminary data.</text>
</comment>
<dbReference type="InterPro" id="IPR013325">
    <property type="entry name" value="RNA_pol_sigma_r2"/>
</dbReference>
<dbReference type="PANTHER" id="PTHR30603">
    <property type="entry name" value="RNA POLYMERASE SIGMA FACTOR RPO"/>
    <property type="match status" value="1"/>
</dbReference>
<dbReference type="Gramene" id="OIT07758">
    <property type="protein sequence ID" value="OIT07758"/>
    <property type="gene ID" value="A4A49_24502"/>
</dbReference>
<evidence type="ECO:0000256" key="5">
    <source>
        <dbReference type="ARBA" id="ARBA00023163"/>
    </source>
</evidence>
<dbReference type="GO" id="GO:0006352">
    <property type="term" value="P:DNA-templated transcription initiation"/>
    <property type="evidence" value="ECO:0007669"/>
    <property type="project" value="InterPro"/>
</dbReference>
<evidence type="ECO:0000313" key="7">
    <source>
        <dbReference type="EMBL" id="OIT07758.1"/>
    </source>
</evidence>
<dbReference type="EMBL" id="MJEQ01037183">
    <property type="protein sequence ID" value="OIT07758.1"/>
    <property type="molecule type" value="Genomic_DNA"/>
</dbReference>
<dbReference type="AlphaFoldDB" id="A0A1J6ISF4"/>
<dbReference type="Gene3D" id="1.10.10.10">
    <property type="entry name" value="Winged helix-like DNA-binding domain superfamily/Winged helix DNA-binding domain"/>
    <property type="match status" value="2"/>
</dbReference>
<dbReference type="NCBIfam" id="TIGR02937">
    <property type="entry name" value="sigma70-ECF"/>
    <property type="match status" value="1"/>
</dbReference>
<gene>
    <name evidence="7" type="primary">SIGD</name>
    <name evidence="7" type="ORF">A4A49_24502</name>
</gene>
<dbReference type="SUPFAM" id="SSF88659">
    <property type="entry name" value="Sigma3 and sigma4 domains of RNA polymerase sigma factors"/>
    <property type="match status" value="2"/>
</dbReference>
<dbReference type="InterPro" id="IPR036388">
    <property type="entry name" value="WH-like_DNA-bd_sf"/>
</dbReference>
<dbReference type="InterPro" id="IPR007630">
    <property type="entry name" value="RNA_pol_sigma70_r4"/>
</dbReference>
<keyword evidence="2" id="KW-0805">Transcription regulation</keyword>
<dbReference type="Pfam" id="PF04539">
    <property type="entry name" value="Sigma70_r3"/>
    <property type="match status" value="1"/>
</dbReference>
<evidence type="ECO:0000256" key="3">
    <source>
        <dbReference type="ARBA" id="ARBA00023082"/>
    </source>
</evidence>
<dbReference type="GeneID" id="109224142"/>
<dbReference type="STRING" id="49451.A0A1J6ISF4"/>
<reference evidence="7" key="1">
    <citation type="submission" date="2016-11" db="EMBL/GenBank/DDBJ databases">
        <title>The genome of Nicotiana attenuata.</title>
        <authorList>
            <person name="Xu S."/>
            <person name="Brockmoeller T."/>
            <person name="Gaquerel E."/>
            <person name="Navarro A."/>
            <person name="Kuhl H."/>
            <person name="Gase K."/>
            <person name="Ling Z."/>
            <person name="Zhou W."/>
            <person name="Kreitzer C."/>
            <person name="Stanke M."/>
            <person name="Tang H."/>
            <person name="Lyons E."/>
            <person name="Pandey P."/>
            <person name="Pandey S.P."/>
            <person name="Timmermann B."/>
            <person name="Baldwin I.T."/>
        </authorList>
    </citation>
    <scope>NUCLEOTIDE SEQUENCE [LARGE SCALE GENOMIC DNA]</scope>
    <source>
        <strain evidence="7">UT</strain>
    </source>
</reference>
<dbReference type="SUPFAM" id="SSF88946">
    <property type="entry name" value="Sigma2 domain of RNA polymerase sigma factors"/>
    <property type="match status" value="1"/>
</dbReference>
<feature type="domain" description="RNA polymerase sigma-70" evidence="6">
    <location>
        <begin position="217"/>
        <end position="230"/>
    </location>
</feature>
<proteinExistence type="inferred from homology"/>
<dbReference type="PRINTS" id="PR00046">
    <property type="entry name" value="SIGMA70FCT"/>
</dbReference>
<dbReference type="InterPro" id="IPR007624">
    <property type="entry name" value="RNA_pol_sigma70_r3"/>
</dbReference>
<dbReference type="InterPro" id="IPR000943">
    <property type="entry name" value="RNA_pol_sigma70"/>
</dbReference>
<name>A0A1J6ISF4_NICAT</name>
<evidence type="ECO:0000256" key="2">
    <source>
        <dbReference type="ARBA" id="ARBA00023015"/>
    </source>
</evidence>
<evidence type="ECO:0000259" key="6">
    <source>
        <dbReference type="PROSITE" id="PS00715"/>
    </source>
</evidence>
<keyword evidence="5" id="KW-0804">Transcription</keyword>
<dbReference type="GO" id="GO:0016987">
    <property type="term" value="F:sigma factor activity"/>
    <property type="evidence" value="ECO:0007669"/>
    <property type="project" value="UniProtKB-KW"/>
</dbReference>
<protein>
    <submittedName>
        <fullName evidence="7">Rna polymerase sigma factor sigd, chloroplastic</fullName>
    </submittedName>
</protein>
<evidence type="ECO:0000313" key="8">
    <source>
        <dbReference type="Proteomes" id="UP000187609"/>
    </source>
</evidence>
<sequence>MAMAAWSCSNQSPASLFPYHSNFSTKPLIHYHPLAILYCPKNGSFLDPSYALAIERANEVVTIEAKSLVFETNIEEESSNKIEIINEKIELALRRKKRRKRRRCYSEYCLDMEKEDKISISKPVKTGLYLTLKEESEYSWYLKEEARMETLRKRVEETSEIELNPNQLAKAAGMSRRRLDKVLVNAKISQKKIIQCYRGLVVSVAASYQGKGLSLQDLIQEGSIGLLHGAKKFNPKKGYKLSTYAYWWIRQAITRAIANKSRVIRLPGSISELVPKICNANTELSRKLQRMPSYDEIAEALDMDVSTVRLVIERNRAPISIDQIVTSQGYMSLQDIISGPEDILPEEIVKRQMMKQDLEKLLQNVLCHREAKILKLHFGLNGDTPQSFEEIGKVLKLSRERIRQINCTALSKLRESTMLDSFKMYIT</sequence>
<dbReference type="PROSITE" id="PS00715">
    <property type="entry name" value="SIGMA70_1"/>
    <property type="match status" value="1"/>
</dbReference>
<dbReference type="OrthoDB" id="1220884at2759"/>
<dbReference type="InterPro" id="IPR007627">
    <property type="entry name" value="RNA_pol_sigma70_r2"/>
</dbReference>
<comment type="similarity">
    <text evidence="1">Belongs to the sigma-70 factor family.</text>
</comment>